<name>A5C7I4_VITVI</name>
<dbReference type="EMBL" id="AM485058">
    <property type="protein sequence ID" value="CAN66449.1"/>
    <property type="molecule type" value="Genomic_DNA"/>
</dbReference>
<feature type="compositionally biased region" description="Acidic residues" evidence="1">
    <location>
        <begin position="168"/>
        <end position="181"/>
    </location>
</feature>
<dbReference type="AlphaFoldDB" id="A5C7I4"/>
<dbReference type="OrthoDB" id="1918363at2759"/>
<reference evidence="2" key="1">
    <citation type="journal article" date="2007" name="PLoS ONE">
        <title>The first genome sequence of an elite grapevine cultivar (Pinot noir Vitis vinifera L.): coping with a highly heterozygous genome.</title>
        <authorList>
            <person name="Velasco R."/>
            <person name="Zharkikh A."/>
            <person name="Troggio M."/>
            <person name="Cartwright D.A."/>
            <person name="Cestaro A."/>
            <person name="Pruss D."/>
            <person name="Pindo M."/>
            <person name="FitzGerald L.M."/>
            <person name="Vezzulli S."/>
            <person name="Reid J."/>
            <person name="Malacarne G."/>
            <person name="Iliev D."/>
            <person name="Coppola G."/>
            <person name="Wardell B."/>
            <person name="Micheletti D."/>
            <person name="Macalma T."/>
            <person name="Facci M."/>
            <person name="Mitchell J.T."/>
            <person name="Perazzolli M."/>
            <person name="Eldredge G."/>
            <person name="Gatto P."/>
            <person name="Oyzerski R."/>
            <person name="Moretto M."/>
            <person name="Gutin N."/>
            <person name="Stefanini M."/>
            <person name="Chen Y."/>
            <person name="Segala C."/>
            <person name="Davenport C."/>
            <person name="Dematte L."/>
            <person name="Mraz A."/>
            <person name="Battilana J."/>
            <person name="Stormo K."/>
            <person name="Costa F."/>
            <person name="Tao Q."/>
            <person name="Si-Ammour A."/>
            <person name="Harkins T."/>
            <person name="Lackey A."/>
            <person name="Perbost C."/>
            <person name="Taillon B."/>
            <person name="Stella A."/>
            <person name="Solovyev V."/>
            <person name="Fawcett J.A."/>
            <person name="Sterck L."/>
            <person name="Vandepoele K."/>
            <person name="Grando S.M."/>
            <person name="Toppo S."/>
            <person name="Moser C."/>
            <person name="Lanchbury J."/>
            <person name="Bogden R."/>
            <person name="Skolnick M."/>
            <person name="Sgaramella V."/>
            <person name="Bhatnagar S.K."/>
            <person name="Fontana P."/>
            <person name="Gutin A."/>
            <person name="Van de Peer Y."/>
            <person name="Salamini F."/>
            <person name="Viola R."/>
        </authorList>
    </citation>
    <scope>NUCLEOTIDE SEQUENCE</scope>
</reference>
<protein>
    <submittedName>
        <fullName evidence="2">Uncharacterized protein</fullName>
    </submittedName>
</protein>
<evidence type="ECO:0000256" key="1">
    <source>
        <dbReference type="SAM" id="MobiDB-lite"/>
    </source>
</evidence>
<feature type="region of interest" description="Disordered" evidence="1">
    <location>
        <begin position="91"/>
        <end position="118"/>
    </location>
</feature>
<feature type="region of interest" description="Disordered" evidence="1">
    <location>
        <begin position="138"/>
        <end position="182"/>
    </location>
</feature>
<sequence length="221" mass="24087">MDVLAKASGIIRQYGSVYLRAGDLSTALEYYQTFMLKRYSLLCSELKFCAKAKLKTGVPTSQIVITNQITHVTLIVLTLMIFKQTRGDSETASLISNTEKQETRTKPEADPEATRNGPIAKIVADGVQFLYSGKEAVGNEDQAVENGDESTTGNSTIKLDKTNHHSDVDDEESEVEGSAIDEEYKGIVLDGSEAAKHSLEELEQISGEGSHSDVESSHDHS</sequence>
<organism evidence="2">
    <name type="scientific">Vitis vinifera</name>
    <name type="common">Grape</name>
    <dbReference type="NCBI Taxonomy" id="29760"/>
    <lineage>
        <taxon>Eukaryota</taxon>
        <taxon>Viridiplantae</taxon>
        <taxon>Streptophyta</taxon>
        <taxon>Embryophyta</taxon>
        <taxon>Tracheophyta</taxon>
        <taxon>Spermatophyta</taxon>
        <taxon>Magnoliopsida</taxon>
        <taxon>eudicotyledons</taxon>
        <taxon>Gunneridae</taxon>
        <taxon>Pentapetalae</taxon>
        <taxon>rosids</taxon>
        <taxon>Vitales</taxon>
        <taxon>Vitaceae</taxon>
        <taxon>Viteae</taxon>
        <taxon>Vitis</taxon>
    </lineage>
</organism>
<evidence type="ECO:0000313" key="2">
    <source>
        <dbReference type="EMBL" id="CAN66449.1"/>
    </source>
</evidence>
<feature type="compositionally biased region" description="Basic and acidic residues" evidence="1">
    <location>
        <begin position="158"/>
        <end position="167"/>
    </location>
</feature>
<gene>
    <name evidence="2" type="ORF">VITISV_043083</name>
</gene>
<proteinExistence type="predicted"/>
<accession>A5C7I4</accession>
<feature type="compositionally biased region" description="Basic and acidic residues" evidence="1">
    <location>
        <begin position="99"/>
        <end position="113"/>
    </location>
</feature>